<dbReference type="EMBL" id="JADBGQ010000006">
    <property type="protein sequence ID" value="KAG5393791.1"/>
    <property type="molecule type" value="Genomic_DNA"/>
</dbReference>
<comment type="caution">
    <text evidence="1">The sequence shown here is derived from an EMBL/GenBank/DDBJ whole genome shotgun (WGS) entry which is preliminary data.</text>
</comment>
<evidence type="ECO:0000313" key="2">
    <source>
        <dbReference type="Proteomes" id="UP000823674"/>
    </source>
</evidence>
<organism evidence="1 2">
    <name type="scientific">Brassica rapa subsp. trilocularis</name>
    <dbReference type="NCBI Taxonomy" id="1813537"/>
    <lineage>
        <taxon>Eukaryota</taxon>
        <taxon>Viridiplantae</taxon>
        <taxon>Streptophyta</taxon>
        <taxon>Embryophyta</taxon>
        <taxon>Tracheophyta</taxon>
        <taxon>Spermatophyta</taxon>
        <taxon>Magnoliopsida</taxon>
        <taxon>eudicotyledons</taxon>
        <taxon>Gunneridae</taxon>
        <taxon>Pentapetalae</taxon>
        <taxon>rosids</taxon>
        <taxon>malvids</taxon>
        <taxon>Brassicales</taxon>
        <taxon>Brassicaceae</taxon>
        <taxon>Brassiceae</taxon>
        <taxon>Brassica</taxon>
    </lineage>
</organism>
<gene>
    <name evidence="1" type="primary">A06p035240.1_BraROA</name>
    <name evidence="1" type="ORF">IGI04_023754</name>
</gene>
<name>A0ABQ7M782_BRACM</name>
<reference evidence="1 2" key="1">
    <citation type="submission" date="2021-03" db="EMBL/GenBank/DDBJ databases">
        <authorList>
            <person name="King G.J."/>
            <person name="Bancroft I."/>
            <person name="Baten A."/>
            <person name="Bloomfield J."/>
            <person name="Borpatragohain P."/>
            <person name="He Z."/>
            <person name="Irish N."/>
            <person name="Irwin J."/>
            <person name="Liu K."/>
            <person name="Mauleon R.P."/>
            <person name="Moore J."/>
            <person name="Morris R."/>
            <person name="Ostergaard L."/>
            <person name="Wang B."/>
            <person name="Wells R."/>
        </authorList>
    </citation>
    <scope>NUCLEOTIDE SEQUENCE [LARGE SCALE GENOMIC DNA]</scope>
    <source>
        <strain evidence="1">R-o-18</strain>
        <tissue evidence="1">Leaf</tissue>
    </source>
</reference>
<protein>
    <submittedName>
        <fullName evidence="1">Uncharacterized protein</fullName>
    </submittedName>
</protein>
<dbReference type="Proteomes" id="UP000823674">
    <property type="component" value="Chromosome A06"/>
</dbReference>
<evidence type="ECO:0000313" key="1">
    <source>
        <dbReference type="EMBL" id="KAG5393791.1"/>
    </source>
</evidence>
<keyword evidence="2" id="KW-1185">Reference proteome</keyword>
<proteinExistence type="predicted"/>
<sequence>MLRVTFSVSSVLKGGKRRHRLVFGGGVSLVFRYHPSTGKGSLDPSLAVLMFYGDSSEFLFGREAVSSAVWCCVQVGFGGISKALVCTRNSPLFVVWSFMFRDGCKYGGVLWELATPETTREVPASEATRRTSPSCDYR</sequence>
<accession>A0ABQ7M782</accession>